<gene>
    <name evidence="1" type="ORF">TR127356</name>
</gene>
<dbReference type="EMBL" id="GEEE01013615">
    <property type="protein sequence ID" value="JAP49610.1"/>
    <property type="molecule type" value="Transcribed_RNA"/>
</dbReference>
<dbReference type="AlphaFoldDB" id="A0A0X3PE84"/>
<sequence length="101" mass="11765">MSGGTTAQKVPAWGGRMRRSPKVRTLQNISRWLMSQKWSFRFPVSLSVLFISLFFLRTDAKSNSTNQRHELKNTQVRLPCKIVHCSDRLERSSPRTTRRSE</sequence>
<protein>
    <submittedName>
        <fullName evidence="1">Uncharacterized protein</fullName>
    </submittedName>
</protein>
<proteinExistence type="predicted"/>
<organism evidence="1">
    <name type="scientific">Schistocephalus solidus</name>
    <name type="common">Tapeworm</name>
    <dbReference type="NCBI Taxonomy" id="70667"/>
    <lineage>
        <taxon>Eukaryota</taxon>
        <taxon>Metazoa</taxon>
        <taxon>Spiralia</taxon>
        <taxon>Lophotrochozoa</taxon>
        <taxon>Platyhelminthes</taxon>
        <taxon>Cestoda</taxon>
        <taxon>Eucestoda</taxon>
        <taxon>Diphyllobothriidea</taxon>
        <taxon>Diphyllobothriidae</taxon>
        <taxon>Schistocephalus</taxon>
    </lineage>
</organism>
<evidence type="ECO:0000313" key="1">
    <source>
        <dbReference type="EMBL" id="JAP49610.1"/>
    </source>
</evidence>
<accession>A0A0X3PE84</accession>
<name>A0A0X3PE84_SCHSO</name>
<reference evidence="1" key="1">
    <citation type="submission" date="2016-01" db="EMBL/GenBank/DDBJ databases">
        <title>Reference transcriptome for the parasite Schistocephalus solidus: insights into the molecular evolution of parasitism.</title>
        <authorList>
            <person name="Hebert F.O."/>
            <person name="Grambauer S."/>
            <person name="Barber I."/>
            <person name="Landry C.R."/>
            <person name="Aubin-Horth N."/>
        </authorList>
    </citation>
    <scope>NUCLEOTIDE SEQUENCE</scope>
</reference>